<dbReference type="InterPro" id="IPR029058">
    <property type="entry name" value="AB_hydrolase_fold"/>
</dbReference>
<dbReference type="PANTHER" id="PTHR43798:SF31">
    <property type="entry name" value="AB HYDROLASE SUPERFAMILY PROTEIN YCLE"/>
    <property type="match status" value="1"/>
</dbReference>
<dbReference type="GO" id="GO:0016787">
    <property type="term" value="F:hydrolase activity"/>
    <property type="evidence" value="ECO:0007669"/>
    <property type="project" value="UniProtKB-KW"/>
</dbReference>
<evidence type="ECO:0000313" key="6">
    <source>
        <dbReference type="Proteomes" id="UP000094626"/>
    </source>
</evidence>
<dbReference type="InterPro" id="IPR000073">
    <property type="entry name" value="AB_hydrolase_1"/>
</dbReference>
<proteinExistence type="predicted"/>
<protein>
    <submittedName>
        <fullName evidence="3 4">Hydrolase</fullName>
    </submittedName>
</protein>
<dbReference type="EMBL" id="CP017076">
    <property type="protein sequence ID" value="AOR80060.1"/>
    <property type="molecule type" value="Genomic_DNA"/>
</dbReference>
<feature type="domain" description="AB hydrolase-1" evidence="2">
    <location>
        <begin position="30"/>
        <end position="266"/>
    </location>
</feature>
<dbReference type="PRINTS" id="PR00111">
    <property type="entry name" value="ABHYDROLASE"/>
</dbReference>
<dbReference type="InterPro" id="IPR050266">
    <property type="entry name" value="AB_hydrolase_sf"/>
</dbReference>
<dbReference type="OrthoDB" id="8680283at2"/>
<dbReference type="RefSeq" id="WP_036527830.1">
    <property type="nucleotide sequence ID" value="NZ_CP017076.1"/>
</dbReference>
<gene>
    <name evidence="3" type="ORF">BES08_20400</name>
    <name evidence="4" type="ORF">BV97_03785</name>
</gene>
<accession>A0A031JTR6</accession>
<evidence type="ECO:0000313" key="3">
    <source>
        <dbReference type="EMBL" id="AOR80060.1"/>
    </source>
</evidence>
<sequence length="281" mass="30704">MSTKTRFETTGFTFEDIHVSYRVGGAGYPLLLIHGSGPGASTIGNWRSVLEPLAQRYHVHAMDLIGFGGSDRKPQGPYFDFPLWLRQCRAMIEKMPGEKIGIIGHSISGALALKLAASEPRVGQVLTTGTMGAPYPLNDATVTCWTFPEDREALIAAARTLIADDTLIDETYLRNREAVLRMPGYGAYFGEMFSGDKQRFINATVLTQAEIDAIRCPLTMLHGRQDQGFPIEPLTMALSAKLPHADVHLLAGCSHSVAMERPEALLNAANHLFPHEISQAA</sequence>
<geneLocation type="plasmid" evidence="3 6">
    <name>pSA1</name>
</geneLocation>
<evidence type="ECO:0000259" key="2">
    <source>
        <dbReference type="Pfam" id="PF12697"/>
    </source>
</evidence>
<dbReference type="EMBL" id="JFYZ01000022">
    <property type="protein sequence ID" value="EZP79762.1"/>
    <property type="molecule type" value="Genomic_DNA"/>
</dbReference>
<reference evidence="3" key="2">
    <citation type="submission" date="2016-08" db="EMBL/GenBank/DDBJ databases">
        <authorList>
            <person name="Seilhamer J.J."/>
        </authorList>
    </citation>
    <scope>NUCLEOTIDE SEQUENCE [LARGE SCALE GENOMIC DNA]</scope>
    <source>
        <strain evidence="3">SA1</strain>
        <plasmid evidence="3">pSA1</plasmid>
    </source>
</reference>
<reference evidence="6" key="3">
    <citation type="journal article" date="2017" name="J. Biotechnol.">
        <title>Complete genome sequence of Novosphingobium resinovorum SA1, a versatile xenobiotic-degrading bacterium capable of utilizing sulfanilic acid.</title>
        <authorList>
            <person name="Hegedus B."/>
            <person name="Kos P.B."/>
            <person name="Balint B."/>
            <person name="Maroti G."/>
            <person name="Gan H.M."/>
            <person name="Perei K."/>
            <person name="Rakhely G."/>
        </authorList>
    </citation>
    <scope>NUCLEOTIDE SEQUENCE [LARGE SCALE GENOMIC DNA]</scope>
    <source>
        <strain evidence="6">SA1</strain>
    </source>
</reference>
<name>A0A031JTR6_9SPHN</name>
<dbReference type="PANTHER" id="PTHR43798">
    <property type="entry name" value="MONOACYLGLYCEROL LIPASE"/>
    <property type="match status" value="1"/>
</dbReference>
<dbReference type="eggNOG" id="COG2267">
    <property type="taxonomic scope" value="Bacteria"/>
</dbReference>
<dbReference type="SUPFAM" id="SSF53474">
    <property type="entry name" value="alpha/beta-Hydrolases"/>
    <property type="match status" value="1"/>
</dbReference>
<evidence type="ECO:0000256" key="1">
    <source>
        <dbReference type="ARBA" id="ARBA00022801"/>
    </source>
</evidence>
<evidence type="ECO:0000313" key="4">
    <source>
        <dbReference type="EMBL" id="EZP79762.1"/>
    </source>
</evidence>
<organism evidence="4 5">
    <name type="scientific">Novosphingobium resinovorum</name>
    <dbReference type="NCBI Taxonomy" id="158500"/>
    <lineage>
        <taxon>Bacteria</taxon>
        <taxon>Pseudomonadati</taxon>
        <taxon>Pseudomonadota</taxon>
        <taxon>Alphaproteobacteria</taxon>
        <taxon>Sphingomonadales</taxon>
        <taxon>Sphingomonadaceae</taxon>
        <taxon>Novosphingobium</taxon>
    </lineage>
</organism>
<dbReference type="Gene3D" id="3.40.50.1820">
    <property type="entry name" value="alpha/beta hydrolase"/>
    <property type="match status" value="1"/>
</dbReference>
<dbReference type="PATRIC" id="fig|158500.4.peg.3856"/>
<dbReference type="Proteomes" id="UP000024329">
    <property type="component" value="Unassembled WGS sequence"/>
</dbReference>
<dbReference type="Pfam" id="PF12697">
    <property type="entry name" value="Abhydrolase_6"/>
    <property type="match status" value="1"/>
</dbReference>
<dbReference type="Proteomes" id="UP000094626">
    <property type="component" value="Plasmid pSA1"/>
</dbReference>
<evidence type="ECO:0000313" key="5">
    <source>
        <dbReference type="Proteomes" id="UP000024329"/>
    </source>
</evidence>
<keyword evidence="3" id="KW-0614">Plasmid</keyword>
<dbReference type="KEGG" id="nre:BES08_20400"/>
<dbReference type="GO" id="GO:0016020">
    <property type="term" value="C:membrane"/>
    <property type="evidence" value="ECO:0007669"/>
    <property type="project" value="TreeGrafter"/>
</dbReference>
<dbReference type="AlphaFoldDB" id="A0A031JTR6"/>
<keyword evidence="6" id="KW-1185">Reference proteome</keyword>
<reference evidence="4 5" key="1">
    <citation type="submission" date="2014-03" db="EMBL/GenBank/DDBJ databases">
        <title>Whole genome sequence of Novosphingobium resinovorum KF1.</title>
        <authorList>
            <person name="Gan H.M."/>
            <person name="Gan H.Y."/>
            <person name="Chew T.H."/>
            <person name="Savka M.A."/>
        </authorList>
    </citation>
    <scope>NUCLEOTIDE SEQUENCE [LARGE SCALE GENOMIC DNA]</scope>
    <source>
        <strain evidence="4 5">KF1</strain>
    </source>
</reference>
<keyword evidence="1 4" id="KW-0378">Hydrolase</keyword>